<name>A0A972F9Q2_9RHOO</name>
<dbReference type="AlphaFoldDB" id="A0A972F9Q2"/>
<protein>
    <recommendedName>
        <fullName evidence="4">SMODS-associating 2TM beta-strand rich effector domain-containing protein</fullName>
    </recommendedName>
</protein>
<dbReference type="EMBL" id="WTVM01000174">
    <property type="protein sequence ID" value="NMG04931.1"/>
    <property type="molecule type" value="Genomic_DNA"/>
</dbReference>
<feature type="transmembrane region" description="Helical" evidence="1">
    <location>
        <begin position="7"/>
        <end position="26"/>
    </location>
</feature>
<comment type="caution">
    <text evidence="2">The sequence shown here is derived from an EMBL/GenBank/DDBJ whole genome shotgun (WGS) entry which is preliminary data.</text>
</comment>
<feature type="transmembrane region" description="Helical" evidence="1">
    <location>
        <begin position="38"/>
        <end position="63"/>
    </location>
</feature>
<gene>
    <name evidence="2" type="ORF">GPA21_18430</name>
</gene>
<evidence type="ECO:0000313" key="3">
    <source>
        <dbReference type="Proteomes" id="UP000599523"/>
    </source>
</evidence>
<dbReference type="Proteomes" id="UP000599523">
    <property type="component" value="Unassembled WGS sequence"/>
</dbReference>
<evidence type="ECO:0000313" key="2">
    <source>
        <dbReference type="EMBL" id="NMG04931.1"/>
    </source>
</evidence>
<organism evidence="2 3">
    <name type="scientific">Azoarcus taiwanensis</name>
    <dbReference type="NCBI Taxonomy" id="666964"/>
    <lineage>
        <taxon>Bacteria</taxon>
        <taxon>Pseudomonadati</taxon>
        <taxon>Pseudomonadota</taxon>
        <taxon>Betaproteobacteria</taxon>
        <taxon>Rhodocyclales</taxon>
        <taxon>Zoogloeaceae</taxon>
        <taxon>Azoarcus</taxon>
    </lineage>
</organism>
<keyword evidence="3" id="KW-1185">Reference proteome</keyword>
<keyword evidence="1" id="KW-1133">Transmembrane helix</keyword>
<keyword evidence="1" id="KW-0472">Membrane</keyword>
<keyword evidence="1" id="KW-0812">Transmembrane</keyword>
<sequence length="222" mass="25415">MESEGKFHLIVVTLTVALMFAGITWVSTKTNLPAQNYLVSLSVSVLASIGTYFSTSRVLRWLLRRNKQVRRIILGPSYLDGTWVGYLVDEDKQVFLIVEQYEQDVDGLVIRGSSYNLEETRESRWVSKMCNLEPKKGLISYSFECVTIRRGITFEGFGDFQLCRTAKTEPAVEIQGLIYDFISSSENAKLVEEIKLESNVLEFEAVRKAKEFWRERAMNRGA</sequence>
<evidence type="ECO:0008006" key="4">
    <source>
        <dbReference type="Google" id="ProtNLM"/>
    </source>
</evidence>
<dbReference type="RefSeq" id="WP_168989559.1">
    <property type="nucleotide sequence ID" value="NZ_CAWPHM010000082.1"/>
</dbReference>
<evidence type="ECO:0000256" key="1">
    <source>
        <dbReference type="SAM" id="Phobius"/>
    </source>
</evidence>
<reference evidence="2" key="1">
    <citation type="submission" date="2019-12" db="EMBL/GenBank/DDBJ databases">
        <title>Comparative genomics gives insights into the taxonomy of the Azoarcus-Aromatoleum group and reveals separate origins of nif in the plant-associated Azoarcus and non-plant-associated Aromatoleum sub-groups.</title>
        <authorList>
            <person name="Lafos M."/>
            <person name="Maluk M."/>
            <person name="Batista M."/>
            <person name="Junghare M."/>
            <person name="Carmona M."/>
            <person name="Faoro H."/>
            <person name="Cruz L.M."/>
            <person name="Battistoni F."/>
            <person name="De Souza E."/>
            <person name="Pedrosa F."/>
            <person name="Chen W.-M."/>
            <person name="Poole P.S."/>
            <person name="Dixon R.A."/>
            <person name="James E.K."/>
        </authorList>
    </citation>
    <scope>NUCLEOTIDE SEQUENCE</scope>
    <source>
        <strain evidence="2">NSC3</strain>
    </source>
</reference>
<proteinExistence type="predicted"/>
<accession>A0A972F9Q2</accession>